<feature type="region of interest" description="Disordered" evidence="1">
    <location>
        <begin position="642"/>
        <end position="661"/>
    </location>
</feature>
<dbReference type="Proteomes" id="UP000242474">
    <property type="component" value="Unassembled WGS sequence"/>
</dbReference>
<dbReference type="InterPro" id="IPR006693">
    <property type="entry name" value="AB_hydrolase_lipase"/>
</dbReference>
<name>A0A2G5BJ93_COERN</name>
<protein>
    <submittedName>
        <fullName evidence="3">Alpha/beta-hydrolase</fullName>
    </submittedName>
</protein>
<feature type="compositionally biased region" description="Low complexity" evidence="1">
    <location>
        <begin position="644"/>
        <end position="661"/>
    </location>
</feature>
<dbReference type="EMBL" id="KZ303487">
    <property type="protein sequence ID" value="PIA19104.1"/>
    <property type="molecule type" value="Genomic_DNA"/>
</dbReference>
<dbReference type="GO" id="GO:0006629">
    <property type="term" value="P:lipid metabolic process"/>
    <property type="evidence" value="ECO:0007669"/>
    <property type="project" value="InterPro"/>
</dbReference>
<accession>A0A2G5BJ93</accession>
<dbReference type="InterPro" id="IPR029058">
    <property type="entry name" value="AB_hydrolase_fold"/>
</dbReference>
<keyword evidence="4" id="KW-1185">Reference proteome</keyword>
<evidence type="ECO:0000259" key="2">
    <source>
        <dbReference type="Pfam" id="PF04083"/>
    </source>
</evidence>
<dbReference type="AlphaFoldDB" id="A0A2G5BJ93"/>
<organism evidence="3 4">
    <name type="scientific">Coemansia reversa (strain ATCC 12441 / NRRL 1564)</name>
    <dbReference type="NCBI Taxonomy" id="763665"/>
    <lineage>
        <taxon>Eukaryota</taxon>
        <taxon>Fungi</taxon>
        <taxon>Fungi incertae sedis</taxon>
        <taxon>Zoopagomycota</taxon>
        <taxon>Kickxellomycotina</taxon>
        <taxon>Kickxellomycetes</taxon>
        <taxon>Kickxellales</taxon>
        <taxon>Kickxellaceae</taxon>
        <taxon>Coemansia</taxon>
    </lineage>
</organism>
<feature type="region of interest" description="Disordered" evidence="1">
    <location>
        <begin position="456"/>
        <end position="479"/>
    </location>
</feature>
<keyword evidence="3" id="KW-0378">Hydrolase</keyword>
<dbReference type="Gene3D" id="3.40.50.1820">
    <property type="entry name" value="alpha/beta hydrolase"/>
    <property type="match status" value="1"/>
</dbReference>
<feature type="domain" description="Partial AB-hydrolase lipase" evidence="2">
    <location>
        <begin position="137"/>
        <end position="215"/>
    </location>
</feature>
<dbReference type="STRING" id="763665.A0A2G5BJ93"/>
<reference evidence="3 4" key="1">
    <citation type="journal article" date="2015" name="Genome Biol. Evol.">
        <title>Phylogenomic analyses indicate that early fungi evolved digesting cell walls of algal ancestors of land plants.</title>
        <authorList>
            <person name="Chang Y."/>
            <person name="Wang S."/>
            <person name="Sekimoto S."/>
            <person name="Aerts A.L."/>
            <person name="Choi C."/>
            <person name="Clum A."/>
            <person name="LaButti K.M."/>
            <person name="Lindquist E.A."/>
            <person name="Yee Ngan C."/>
            <person name="Ohm R.A."/>
            <person name="Salamov A.A."/>
            <person name="Grigoriev I.V."/>
            <person name="Spatafora J.W."/>
            <person name="Berbee M.L."/>
        </authorList>
    </citation>
    <scope>NUCLEOTIDE SEQUENCE [LARGE SCALE GENOMIC DNA]</scope>
    <source>
        <strain evidence="3 4">NRRL 1564</strain>
    </source>
</reference>
<sequence length="661" mass="74780">MYQSIAIRRTDNAIPSFRLYDKKETFVCVGCGEKLASEADLKTHECLIFPQLTSRVDEMLYIPFFSRLSLAEYQGMLIAALFFVVEKLLRIFLLVVPVELIVDRLPDWVFTRLHVPYLFGANREAESELLDDFNSFAEIMNYWSYPHEDHLVNTSDGFVLGTHRITGKRKFTSPTISQLNSDTGLSLRSKGSGSAKPVVLFWHGFMLNSECFVCHPDWINILPFRLAEAGYDVWLGNSRGNKYSYKHMKYTPSDRRFWNFSIDEIAGIDVPTTIDYILQETGASTLTYIGFSQGTTQMFMALSRNRNLNSKVSHFIALAPASTPRGFHNNIVDYFTKATPQMLYLLFGRRRAMSLVYFWINVLPRDIYVAALDFCVRLLFGWSMDNLSQETKCITYWHLYSYTSVKAIVHWMQIIRRGELQMYDDEPPACQLLWASGVSSRSPRVTAKAAQELQTANAHRGHRSLHRLSRPPSLPKSARSNRIREYSVGALTHWNNPYPVHQISTRISLFHGGSDSLSSVDALLKDLDGAQTESLCFTHYEHMDFLWADTVGALVYPRVLDAMAVRGNTSSLLAPLSPYSNTVANHVPSNINGSEISNESKISPNMLSTLVFETHSPEGDVLLSPDELRHVQPETAVLSRRRLSSLSSLNTTPSSPGSGIM</sequence>
<feature type="compositionally biased region" description="Basic residues" evidence="1">
    <location>
        <begin position="459"/>
        <end position="469"/>
    </location>
</feature>
<dbReference type="PANTHER" id="PTHR11005">
    <property type="entry name" value="LYSOSOMAL ACID LIPASE-RELATED"/>
    <property type="match status" value="1"/>
</dbReference>
<gene>
    <name evidence="3" type="ORF">COEREDRAFT_5634</name>
</gene>
<proteinExistence type="predicted"/>
<evidence type="ECO:0000313" key="4">
    <source>
        <dbReference type="Proteomes" id="UP000242474"/>
    </source>
</evidence>
<evidence type="ECO:0000256" key="1">
    <source>
        <dbReference type="SAM" id="MobiDB-lite"/>
    </source>
</evidence>
<dbReference type="GO" id="GO:0016787">
    <property type="term" value="F:hydrolase activity"/>
    <property type="evidence" value="ECO:0007669"/>
    <property type="project" value="UniProtKB-KW"/>
</dbReference>
<dbReference type="SUPFAM" id="SSF53474">
    <property type="entry name" value="alpha/beta-Hydrolases"/>
    <property type="match status" value="1"/>
</dbReference>
<dbReference type="Pfam" id="PF04083">
    <property type="entry name" value="Abhydro_lipase"/>
    <property type="match status" value="1"/>
</dbReference>
<dbReference type="OrthoDB" id="9974421at2759"/>
<evidence type="ECO:0000313" key="3">
    <source>
        <dbReference type="EMBL" id="PIA19104.1"/>
    </source>
</evidence>